<keyword evidence="1 4" id="KW-0378">Hydrolase</keyword>
<dbReference type="HOGENOM" id="CLU_000445_51_1_0"/>
<proteinExistence type="predicted"/>
<evidence type="ECO:0000313" key="7">
    <source>
        <dbReference type="Proteomes" id="UP000002208"/>
    </source>
</evidence>
<feature type="active site" evidence="4">
    <location>
        <position position="131"/>
    </location>
</feature>
<evidence type="ECO:0000256" key="1">
    <source>
        <dbReference type="ARBA" id="ARBA00022801"/>
    </source>
</evidence>
<evidence type="ECO:0000256" key="4">
    <source>
        <dbReference type="PROSITE-ProRule" id="PRU00050"/>
    </source>
</evidence>
<dbReference type="SUPFAM" id="SSF52738">
    <property type="entry name" value="Methylesterase CheB, C-terminal domain"/>
    <property type="match status" value="1"/>
</dbReference>
<dbReference type="GO" id="GO:0005737">
    <property type="term" value="C:cytoplasm"/>
    <property type="evidence" value="ECO:0007669"/>
    <property type="project" value="InterPro"/>
</dbReference>
<accession>C1D207</accession>
<dbReference type="PROSITE" id="PS50122">
    <property type="entry name" value="CHEB"/>
    <property type="match status" value="1"/>
</dbReference>
<dbReference type="Pfam" id="PF01339">
    <property type="entry name" value="CheB_methylest"/>
    <property type="match status" value="1"/>
</dbReference>
<dbReference type="KEGG" id="ddr:Deide_1p00470"/>
<dbReference type="EMBL" id="CP001115">
    <property type="protein sequence ID" value="ACO47446.1"/>
    <property type="molecule type" value="Genomic_DNA"/>
</dbReference>
<dbReference type="PIRSF" id="PIRSF036461">
    <property type="entry name" value="Chmtx_methlestr"/>
    <property type="match status" value="1"/>
</dbReference>
<feature type="active site" evidence="4">
    <location>
        <position position="12"/>
    </location>
</feature>
<organism evidence="6 7">
    <name type="scientific">Deinococcus deserti (strain DSM 17065 / CIP 109153 / LMG 22923 / VCD115)</name>
    <dbReference type="NCBI Taxonomy" id="546414"/>
    <lineage>
        <taxon>Bacteria</taxon>
        <taxon>Thermotogati</taxon>
        <taxon>Deinococcota</taxon>
        <taxon>Deinococci</taxon>
        <taxon>Deinococcales</taxon>
        <taxon>Deinococcaceae</taxon>
        <taxon>Deinococcus</taxon>
    </lineage>
</organism>
<evidence type="ECO:0000256" key="2">
    <source>
        <dbReference type="ARBA" id="ARBA00039140"/>
    </source>
</evidence>
<evidence type="ECO:0000259" key="5">
    <source>
        <dbReference type="PROSITE" id="PS50122"/>
    </source>
</evidence>
<dbReference type="OrthoDB" id="9793421at2"/>
<dbReference type="Proteomes" id="UP000002208">
    <property type="component" value="Plasmid 1"/>
</dbReference>
<evidence type="ECO:0000256" key="3">
    <source>
        <dbReference type="ARBA" id="ARBA00048267"/>
    </source>
</evidence>
<geneLocation type="plasmid" evidence="7">
    <name>pDeide1</name>
</geneLocation>
<dbReference type="Gene3D" id="3.40.50.180">
    <property type="entry name" value="Methylesterase CheB, C-terminal domain"/>
    <property type="match status" value="1"/>
</dbReference>
<dbReference type="CDD" id="cd16433">
    <property type="entry name" value="CheB"/>
    <property type="match status" value="1"/>
</dbReference>
<keyword evidence="6" id="KW-0614">Plasmid</keyword>
<dbReference type="GO" id="GO:0008984">
    <property type="term" value="F:protein-glutamate methylesterase activity"/>
    <property type="evidence" value="ECO:0007669"/>
    <property type="project" value="UniProtKB-EC"/>
</dbReference>
<evidence type="ECO:0000313" key="6">
    <source>
        <dbReference type="EMBL" id="ACO47446.1"/>
    </source>
</evidence>
<dbReference type="PANTHER" id="PTHR42872:SF6">
    <property type="entry name" value="PROTEIN-GLUTAMATE METHYLESTERASE_PROTEIN-GLUTAMINE GLUTAMINASE"/>
    <property type="match status" value="1"/>
</dbReference>
<dbReference type="InterPro" id="IPR000673">
    <property type="entry name" value="Sig_transdc_resp-reg_Me-estase"/>
</dbReference>
<name>C1D207_DEIDV</name>
<dbReference type="InterPro" id="IPR035909">
    <property type="entry name" value="CheB_C"/>
</dbReference>
<dbReference type="AlphaFoldDB" id="C1D207"/>
<dbReference type="RefSeq" id="WP_012694570.1">
    <property type="nucleotide sequence ID" value="NC_012527.1"/>
</dbReference>
<dbReference type="InterPro" id="IPR011247">
    <property type="entry name" value="Chemotax_prot-Glu_Me-esterase"/>
</dbReference>
<dbReference type="GO" id="GO:0000156">
    <property type="term" value="F:phosphorelay response regulator activity"/>
    <property type="evidence" value="ECO:0007669"/>
    <property type="project" value="InterPro"/>
</dbReference>
<feature type="domain" description="CheB-type methylesterase" evidence="5">
    <location>
        <begin position="1"/>
        <end position="189"/>
    </location>
</feature>
<dbReference type="GO" id="GO:0006935">
    <property type="term" value="P:chemotaxis"/>
    <property type="evidence" value="ECO:0007669"/>
    <property type="project" value="UniProtKB-UniRule"/>
</dbReference>
<protein>
    <recommendedName>
        <fullName evidence="2">protein-glutamate methylesterase</fullName>
        <ecNumber evidence="2">3.1.1.61</ecNumber>
    </recommendedName>
</protein>
<dbReference type="PANTHER" id="PTHR42872">
    <property type="entry name" value="PROTEIN-GLUTAMATE METHYLESTERASE/PROTEIN-GLUTAMINE GLUTAMINASE"/>
    <property type="match status" value="1"/>
</dbReference>
<keyword evidence="4" id="KW-0145">Chemotaxis</keyword>
<feature type="active site" evidence="4">
    <location>
        <position position="39"/>
    </location>
</feature>
<sequence>MTDFPLVVIGASAGGVSALMKLCAQLPSSFPAAVLVVQHVSPAHPSMLPRILSAAGTLHAIHPRDGQTLHPGMIYVAPPDHHLLVDGETVLLSRGPRENRSRPAIDVLFRSAAVEAGSRVIGVVLTGNLDDGTSGLHVIKQAGGLAVVQDPDDAEFASMPRSALNAVKVDHVAPLSELGALLASLVDDRARNHRPTPLASEDVRRLEVELGVAREEHALSKGVTRLGAPSPLTCPECHGTLIEIREGTLVRFRCHSGHAYTAGTLLTEVSESVESKAYQALRALGETVILLRQLSDQRQKQGDPAGAEAFLARAREVEASSEGIRALVRTTRALSVEKVERPDFDG</sequence>
<gene>
    <name evidence="6" type="primary">cheB</name>
    <name evidence="6" type="ordered locus">Deide_1p00470</name>
</gene>
<reference evidence="6 7" key="1">
    <citation type="journal article" date="2009" name="PLoS Genet.">
        <title>Alliance of proteomics and genomics to unravel the specificities of Sahara bacterium Deinococcus deserti.</title>
        <authorList>
            <person name="de Groot A."/>
            <person name="Dulermo R."/>
            <person name="Ortet P."/>
            <person name="Blanchard L."/>
            <person name="Guerin P."/>
            <person name="Fernandez B."/>
            <person name="Vacherie B."/>
            <person name="Dossat C."/>
            <person name="Jolivet E."/>
            <person name="Siguier P."/>
            <person name="Chandler M."/>
            <person name="Barakat M."/>
            <person name="Dedieu A."/>
            <person name="Barbe V."/>
            <person name="Heulin T."/>
            <person name="Sommer S."/>
            <person name="Achouak W."/>
            <person name="Armengaud J."/>
        </authorList>
    </citation>
    <scope>NUCLEOTIDE SEQUENCE [LARGE SCALE GENOMIC DNA]</scope>
    <source>
        <strain evidence="7">DSM 17065 / CIP 109153 / LMG 22923 / VCD115</strain>
        <plasmid evidence="7">pDeide1</plasmid>
    </source>
</reference>
<comment type="catalytic activity">
    <reaction evidence="3">
        <text>[protein]-L-glutamate 5-O-methyl ester + H2O = L-glutamyl-[protein] + methanol + H(+)</text>
        <dbReference type="Rhea" id="RHEA:23236"/>
        <dbReference type="Rhea" id="RHEA-COMP:10208"/>
        <dbReference type="Rhea" id="RHEA-COMP:10311"/>
        <dbReference type="ChEBI" id="CHEBI:15377"/>
        <dbReference type="ChEBI" id="CHEBI:15378"/>
        <dbReference type="ChEBI" id="CHEBI:17790"/>
        <dbReference type="ChEBI" id="CHEBI:29973"/>
        <dbReference type="ChEBI" id="CHEBI:82795"/>
        <dbReference type="EC" id="3.1.1.61"/>
    </reaction>
</comment>
<dbReference type="EC" id="3.1.1.61" evidence="2"/>
<keyword evidence="7" id="KW-1185">Reference proteome</keyword>